<dbReference type="EC" id="6.3.5.11" evidence="7"/>
<dbReference type="CDD" id="cd03130">
    <property type="entry name" value="GATase1_CobB"/>
    <property type="match status" value="1"/>
</dbReference>
<name>A0ABR7P6Z2_9FIRM</name>
<feature type="active site" description="Nucleophile" evidence="7">
    <location>
        <position position="336"/>
    </location>
</feature>
<dbReference type="SUPFAM" id="SSF52540">
    <property type="entry name" value="P-loop containing nucleoside triphosphate hydrolases"/>
    <property type="match status" value="1"/>
</dbReference>
<evidence type="ECO:0000313" key="11">
    <source>
        <dbReference type="Proteomes" id="UP000661649"/>
    </source>
</evidence>
<feature type="site" description="Increases nucleophilicity of active site Cys" evidence="7">
    <location>
        <position position="436"/>
    </location>
</feature>
<comment type="miscellaneous">
    <text evidence="7">The a and c carboxylates of cobyrinate are activated for nucleophilic attack via formation of a phosphorylated intermediate by ATP. CbiA catalyzes first the amidation of the c-carboxylate, and then that of the a-carboxylate.</text>
</comment>
<keyword evidence="6 7" id="KW-0315">Glutamine amidotransferase</keyword>
<evidence type="ECO:0000259" key="9">
    <source>
        <dbReference type="Pfam" id="PF07685"/>
    </source>
</evidence>
<dbReference type="InterPro" id="IPR002586">
    <property type="entry name" value="CobQ/CobB/MinD/ParA_Nub-bd_dom"/>
</dbReference>
<evidence type="ECO:0000256" key="4">
    <source>
        <dbReference type="ARBA" id="ARBA00022840"/>
    </source>
</evidence>
<evidence type="ECO:0000259" key="8">
    <source>
        <dbReference type="Pfam" id="PF01656"/>
    </source>
</evidence>
<dbReference type="SUPFAM" id="SSF52317">
    <property type="entry name" value="Class I glutamine amidotransferase-like"/>
    <property type="match status" value="1"/>
</dbReference>
<comment type="cofactor">
    <cofactor evidence="1 7">
        <name>Mg(2+)</name>
        <dbReference type="ChEBI" id="CHEBI:18420"/>
    </cofactor>
</comment>
<feature type="domain" description="CobB/CobQ-like glutamine amidotransferase" evidence="9">
    <location>
        <begin position="253"/>
        <end position="400"/>
    </location>
</feature>
<dbReference type="InterPro" id="IPR029062">
    <property type="entry name" value="Class_I_gatase-like"/>
</dbReference>
<dbReference type="Gene3D" id="3.40.50.880">
    <property type="match status" value="1"/>
</dbReference>
<dbReference type="Gene3D" id="3.40.50.300">
    <property type="entry name" value="P-loop containing nucleotide triphosphate hydrolases"/>
    <property type="match status" value="1"/>
</dbReference>
<evidence type="ECO:0000256" key="6">
    <source>
        <dbReference type="ARBA" id="ARBA00022962"/>
    </source>
</evidence>
<accession>A0ABR7P6Z2</accession>
<evidence type="ECO:0000256" key="7">
    <source>
        <dbReference type="HAMAP-Rule" id="MF_00027"/>
    </source>
</evidence>
<sequence length="461" mass="51948">MKVPRFLICAGASGSGKTLITCGLLQALINRDKKVASFKCGPDYIDPMFHTKVIGTHSRNLDSFFVNEPVLNYLLSKNCKGMDIAVMEGVMGYYDGAGGITSKASAYEVASMTKTPAVLIVNCKGMSVSIVPYIKGFLEYKENSQIKGVILNQMPAMLYPRVKQLIESELEIQVLGYVPKVEDCVIESRHLGLILPNEIADFKERLAKLAKVLEETIDMEKLLLLAENAPDLEEEISWDKDSEYAFQLEQPVRIGIARDEAFCFIYEDNLQLLRNMGAELVEFSPLHDEKLPKNLYGLIFYGGYPELFAKQLEENHSMREAIKKAYEKGMPVIAECGGFMYLHETMEDMEAKPHKGVGIIKGESYRTSKLGRFGYISLKSKTNRVLEENCDEIPAHEFHYFDSTSCGSDFVAKKPFSSRSWECIHLENHLLAGFPHFYYYGNPAVAKGILKSCQMYKDKTI</sequence>
<dbReference type="NCBIfam" id="NF002204">
    <property type="entry name" value="PRK01077.1"/>
    <property type="match status" value="1"/>
</dbReference>
<keyword evidence="3 7" id="KW-0547">Nucleotide-binding</keyword>
<keyword evidence="4 7" id="KW-0067">ATP-binding</keyword>
<dbReference type="InterPro" id="IPR011698">
    <property type="entry name" value="GATase_3"/>
</dbReference>
<keyword evidence="11" id="KW-1185">Reference proteome</keyword>
<dbReference type="NCBIfam" id="TIGR00379">
    <property type="entry name" value="cobB"/>
    <property type="match status" value="1"/>
</dbReference>
<dbReference type="PANTHER" id="PTHR43873">
    <property type="entry name" value="COBYRINATE A,C-DIAMIDE SYNTHASE"/>
    <property type="match status" value="1"/>
</dbReference>
<evidence type="ECO:0000256" key="1">
    <source>
        <dbReference type="ARBA" id="ARBA00001946"/>
    </source>
</evidence>
<comment type="caution">
    <text evidence="10">The sequence shown here is derived from an EMBL/GenBank/DDBJ whole genome shotgun (WGS) entry which is preliminary data.</text>
</comment>
<comment type="catalytic activity">
    <reaction evidence="7">
        <text>cob(II)yrinate + 2 L-glutamine + 2 ATP + 2 H2O = cob(II)yrinate a,c diamide + 2 L-glutamate + 2 ADP + 2 phosphate + 2 H(+)</text>
        <dbReference type="Rhea" id="RHEA:26289"/>
        <dbReference type="ChEBI" id="CHEBI:15377"/>
        <dbReference type="ChEBI" id="CHEBI:15378"/>
        <dbReference type="ChEBI" id="CHEBI:29985"/>
        <dbReference type="ChEBI" id="CHEBI:30616"/>
        <dbReference type="ChEBI" id="CHEBI:43474"/>
        <dbReference type="ChEBI" id="CHEBI:58359"/>
        <dbReference type="ChEBI" id="CHEBI:58537"/>
        <dbReference type="ChEBI" id="CHEBI:58894"/>
        <dbReference type="ChEBI" id="CHEBI:456216"/>
        <dbReference type="EC" id="6.3.5.11"/>
    </reaction>
</comment>
<evidence type="ECO:0000256" key="3">
    <source>
        <dbReference type="ARBA" id="ARBA00022741"/>
    </source>
</evidence>
<comment type="function">
    <text evidence="7">Catalyzes the ATP-dependent amidation of the two carboxylate groups at positions a and c of cobyrinate, using either L-glutamine or ammonia as the nitrogen source.</text>
</comment>
<proteinExistence type="inferred from homology"/>
<evidence type="ECO:0000256" key="2">
    <source>
        <dbReference type="ARBA" id="ARBA00022598"/>
    </source>
</evidence>
<dbReference type="PROSITE" id="PS51274">
    <property type="entry name" value="GATASE_COBBQ"/>
    <property type="match status" value="1"/>
</dbReference>
<comment type="pathway">
    <text evidence="7">Cofactor biosynthesis; adenosylcobalamin biosynthesis; cob(II)yrinate a,c-diamide from sirohydrochlorin (anaerobic route): step 10/10.</text>
</comment>
<comment type="similarity">
    <text evidence="7">Belongs to the CobB/CbiA family.</text>
</comment>
<dbReference type="Proteomes" id="UP000661649">
    <property type="component" value="Unassembled WGS sequence"/>
</dbReference>
<evidence type="ECO:0000313" key="10">
    <source>
        <dbReference type="EMBL" id="MBC8627169.1"/>
    </source>
</evidence>
<feature type="domain" description="CobQ/CobB/MinD/ParA nucleotide binding" evidence="8">
    <location>
        <begin position="7"/>
        <end position="184"/>
    </location>
</feature>
<protein>
    <recommendedName>
        <fullName evidence="7">Cobyrinate a,c-diamide synthase</fullName>
        <ecNumber evidence="7">6.3.5.11</ecNumber>
    </recommendedName>
    <alternativeName>
        <fullName evidence="7">Cobyrinic acid a,c-diamide synthetase</fullName>
    </alternativeName>
</protein>
<dbReference type="InterPro" id="IPR027417">
    <property type="entry name" value="P-loop_NTPase"/>
</dbReference>
<keyword evidence="2 7" id="KW-0436">Ligase</keyword>
<dbReference type="EMBL" id="JACRTP010000001">
    <property type="protein sequence ID" value="MBC8627169.1"/>
    <property type="molecule type" value="Genomic_DNA"/>
</dbReference>
<keyword evidence="7" id="KW-0169">Cobalamin biosynthesis</keyword>
<organism evidence="10 11">
    <name type="scientific">Blautia stercoris</name>
    <dbReference type="NCBI Taxonomy" id="871664"/>
    <lineage>
        <taxon>Bacteria</taxon>
        <taxon>Bacillati</taxon>
        <taxon>Bacillota</taxon>
        <taxon>Clostridia</taxon>
        <taxon>Lachnospirales</taxon>
        <taxon>Lachnospiraceae</taxon>
        <taxon>Blautia</taxon>
    </lineage>
</organism>
<reference evidence="10 11" key="1">
    <citation type="submission" date="2020-08" db="EMBL/GenBank/DDBJ databases">
        <title>Genome public.</title>
        <authorList>
            <person name="Liu C."/>
            <person name="Sun Q."/>
        </authorList>
    </citation>
    <scope>NUCLEOTIDE SEQUENCE [LARGE SCALE GENOMIC DNA]</scope>
    <source>
        <strain evidence="10 11">3_YM_SP_D4_24.mj</strain>
    </source>
</reference>
<dbReference type="PANTHER" id="PTHR43873:SF1">
    <property type="entry name" value="COBYRINATE A,C-DIAMIDE SYNTHASE"/>
    <property type="match status" value="1"/>
</dbReference>
<gene>
    <name evidence="7" type="primary">cbiA</name>
    <name evidence="10" type="ORF">H8712_00755</name>
</gene>
<dbReference type="InterPro" id="IPR004484">
    <property type="entry name" value="CbiA/CobB_synth"/>
</dbReference>
<dbReference type="Pfam" id="PF07685">
    <property type="entry name" value="GATase_3"/>
    <property type="match status" value="1"/>
</dbReference>
<evidence type="ECO:0000256" key="5">
    <source>
        <dbReference type="ARBA" id="ARBA00022842"/>
    </source>
</evidence>
<dbReference type="HAMAP" id="MF_00027">
    <property type="entry name" value="CobB_CbiA"/>
    <property type="match status" value="1"/>
</dbReference>
<dbReference type="RefSeq" id="WP_187558030.1">
    <property type="nucleotide sequence ID" value="NZ_JACRTP010000001.1"/>
</dbReference>
<keyword evidence="5 7" id="KW-0460">Magnesium</keyword>
<dbReference type="Pfam" id="PF01656">
    <property type="entry name" value="CbiA"/>
    <property type="match status" value="1"/>
</dbReference>
<comment type="domain">
    <text evidence="7">Comprises of two domains. The C-terminal domain contains the binding site for glutamine and catalyzes the hydrolysis of this substrate to glutamate and ammonia. The N-terminal domain is anticipated to bind ATP and cobyrinate and catalyzes the ultimate synthesis of the diamide product. The ammonia produced via the glutaminase domain is probably translocated to the adjacent domain via a molecular tunnel, where it reacts with an activated intermediate.</text>
</comment>